<dbReference type="GO" id="GO:0022627">
    <property type="term" value="C:cytosolic small ribosomal subunit"/>
    <property type="evidence" value="ECO:0007669"/>
    <property type="project" value="TreeGrafter"/>
</dbReference>
<dbReference type="Gene3D" id="3.30.160.100">
    <property type="entry name" value="Ribosome hibernation promotion factor-like"/>
    <property type="match status" value="1"/>
</dbReference>
<dbReference type="PANTHER" id="PTHR33231">
    <property type="entry name" value="30S RIBOSOMAL PROTEIN"/>
    <property type="match status" value="1"/>
</dbReference>
<comment type="subunit">
    <text evidence="3">Interacts with 100S ribosomes.</text>
</comment>
<dbReference type="OrthoDB" id="9794975at2"/>
<evidence type="ECO:0000256" key="2">
    <source>
        <dbReference type="ARBA" id="ARBA00022845"/>
    </source>
</evidence>
<evidence type="ECO:0000256" key="4">
    <source>
        <dbReference type="SAM" id="Coils"/>
    </source>
</evidence>
<dbReference type="InterPro" id="IPR036567">
    <property type="entry name" value="RHF-like"/>
</dbReference>
<dbReference type="GO" id="GO:0045900">
    <property type="term" value="P:negative regulation of translational elongation"/>
    <property type="evidence" value="ECO:0007669"/>
    <property type="project" value="TreeGrafter"/>
</dbReference>
<dbReference type="RefSeq" id="WP_019230581.1">
    <property type="nucleotide sequence ID" value="NZ_DAMBUX010000006.1"/>
</dbReference>
<evidence type="ECO:0000313" key="7">
    <source>
        <dbReference type="Proteomes" id="UP000315343"/>
    </source>
</evidence>
<keyword evidence="2 3" id="KW-0810">Translation regulation</keyword>
<evidence type="ECO:0000256" key="3">
    <source>
        <dbReference type="HAMAP-Rule" id="MF_00839"/>
    </source>
</evidence>
<proteinExistence type="inferred from homology"/>
<dbReference type="InterPro" id="IPR032528">
    <property type="entry name" value="Ribosom_S30AE_C"/>
</dbReference>
<dbReference type="InterPro" id="IPR003489">
    <property type="entry name" value="RHF/RaiA"/>
</dbReference>
<gene>
    <name evidence="3" type="primary">hpf</name>
    <name evidence="6" type="ORF">LY60_03110</name>
</gene>
<dbReference type="InterPro" id="IPR038416">
    <property type="entry name" value="Ribosom_S30AE_C_sf"/>
</dbReference>
<dbReference type="InterPro" id="IPR050574">
    <property type="entry name" value="HPF/YfiA_ribosome-assoc"/>
</dbReference>
<keyword evidence="7" id="KW-1185">Reference proteome</keyword>
<comment type="subcellular location">
    <subcellularLocation>
        <location evidence="3">Cytoplasm</location>
    </subcellularLocation>
</comment>
<dbReference type="NCBIfam" id="TIGR00741">
    <property type="entry name" value="yfiA"/>
    <property type="match status" value="1"/>
</dbReference>
<comment type="caution">
    <text evidence="6">The sequence shown here is derived from an EMBL/GenBank/DDBJ whole genome shotgun (WGS) entry which is preliminary data.</text>
</comment>
<keyword evidence="6" id="KW-0687">Ribonucleoprotein</keyword>
<reference evidence="6 7" key="1">
    <citation type="submission" date="2019-07" db="EMBL/GenBank/DDBJ databases">
        <title>Genomic Encyclopedia of Type Strains, Phase I: the one thousand microbial genomes (KMG-I) project.</title>
        <authorList>
            <person name="Kyrpides N."/>
        </authorList>
    </citation>
    <scope>NUCLEOTIDE SEQUENCE [LARGE SCALE GENOMIC DNA]</scope>
    <source>
        <strain evidence="6 7">DSM 13558</strain>
    </source>
</reference>
<feature type="domain" description="Sigma 54 modulation/S30EA ribosomal protein C-terminal" evidence="5">
    <location>
        <begin position="115"/>
        <end position="171"/>
    </location>
</feature>
<evidence type="ECO:0000313" key="6">
    <source>
        <dbReference type="EMBL" id="TWH77922.1"/>
    </source>
</evidence>
<protein>
    <recommendedName>
        <fullName evidence="3">Ribosome hibernation promoting factor</fullName>
        <shortName evidence="3">HPF</shortName>
    </recommendedName>
</protein>
<keyword evidence="6" id="KW-0689">Ribosomal protein</keyword>
<evidence type="ECO:0000259" key="5">
    <source>
        <dbReference type="Pfam" id="PF16321"/>
    </source>
</evidence>
<comment type="similarity">
    <text evidence="3">Belongs to the HPF/YfiA ribosome-associated protein family. Long HPF subfamily.</text>
</comment>
<dbReference type="EMBL" id="VLKH01000011">
    <property type="protein sequence ID" value="TWH77922.1"/>
    <property type="molecule type" value="Genomic_DNA"/>
</dbReference>
<dbReference type="InterPro" id="IPR034694">
    <property type="entry name" value="HPF_long/plastid"/>
</dbReference>
<dbReference type="HAMAP" id="MF_00839">
    <property type="entry name" value="HPF"/>
    <property type="match status" value="1"/>
</dbReference>
<dbReference type="SUPFAM" id="SSF69754">
    <property type="entry name" value="Ribosome binding protein Y (YfiA homologue)"/>
    <property type="match status" value="1"/>
</dbReference>
<comment type="function">
    <text evidence="3">Required for dimerization of active 70S ribosomes into 100S ribosomes in stationary phase; 100S ribosomes are translationally inactive and sometimes present during exponential growth.</text>
</comment>
<organism evidence="6 7">
    <name type="scientific">Sedimentibacter saalensis</name>
    <dbReference type="NCBI Taxonomy" id="130788"/>
    <lineage>
        <taxon>Bacteria</taxon>
        <taxon>Bacillati</taxon>
        <taxon>Bacillota</taxon>
        <taxon>Tissierellia</taxon>
        <taxon>Sedimentibacter</taxon>
    </lineage>
</organism>
<dbReference type="Pfam" id="PF16321">
    <property type="entry name" value="Ribosom_S30AE_C"/>
    <property type="match status" value="1"/>
</dbReference>
<evidence type="ECO:0000256" key="1">
    <source>
        <dbReference type="ARBA" id="ARBA00022490"/>
    </source>
</evidence>
<accession>A0A562J445</accession>
<keyword evidence="1 3" id="KW-0963">Cytoplasm</keyword>
<keyword evidence="4" id="KW-0175">Coiled coil</keyword>
<dbReference type="Pfam" id="PF02482">
    <property type="entry name" value="Ribosomal_S30AE"/>
    <property type="match status" value="1"/>
</dbReference>
<feature type="coiled-coil region" evidence="4">
    <location>
        <begin position="71"/>
        <end position="98"/>
    </location>
</feature>
<dbReference type="Gene3D" id="3.30.505.50">
    <property type="entry name" value="Sigma 54 modulation/S30EA ribosomal protein, C-terminal domain"/>
    <property type="match status" value="1"/>
</dbReference>
<dbReference type="CDD" id="cd00552">
    <property type="entry name" value="RaiA"/>
    <property type="match status" value="1"/>
</dbReference>
<sequence length="176" mass="20854">MKISIYGKNMQLTDALREAAIKKLLRLDKFFQQDIEAKVVLSIEKKIHKVEVTIPFNGRIVRVEEYSDDMYNAIDEAVESLEQQIRKFKTKLQDRKHVNESIKFENIEPLDDEEEEEFKVVKTKRFAIKPMNIEEAILQMDLLKHNFFVFLNADTEEVNVVYKRKDDNYGLIEPEL</sequence>
<dbReference type="AlphaFoldDB" id="A0A562J445"/>
<dbReference type="PANTHER" id="PTHR33231:SF1">
    <property type="entry name" value="30S RIBOSOMAL PROTEIN"/>
    <property type="match status" value="1"/>
</dbReference>
<dbReference type="GO" id="GO:0043024">
    <property type="term" value="F:ribosomal small subunit binding"/>
    <property type="evidence" value="ECO:0007669"/>
    <property type="project" value="TreeGrafter"/>
</dbReference>
<dbReference type="FunFam" id="3.30.505.50:FF:000001">
    <property type="entry name" value="Ribosome hibernation promoting factor"/>
    <property type="match status" value="1"/>
</dbReference>
<name>A0A562J445_9FIRM</name>
<dbReference type="Proteomes" id="UP000315343">
    <property type="component" value="Unassembled WGS sequence"/>
</dbReference>